<dbReference type="CDD" id="cd03360">
    <property type="entry name" value="LbH_AT_putative"/>
    <property type="match status" value="1"/>
</dbReference>
<dbReference type="Gene3D" id="2.160.10.10">
    <property type="entry name" value="Hexapeptide repeat proteins"/>
    <property type="match status" value="1"/>
</dbReference>
<gene>
    <name evidence="2" type="ORF">NM961_06770</name>
</gene>
<comment type="caution">
    <text evidence="2">The sequence shown here is derived from an EMBL/GenBank/DDBJ whole genome shotgun (WGS) entry which is preliminary data.</text>
</comment>
<sequence>MKIVFWGGTGQAKVLREALAGRAELLAVFDRRALASPFADVPLYVGEAGLEQWLRERGGSRGLHAAVAIGGARGRDRLARMDQLGARGFALPEIVHPRAFVAADVRRGEGCQILALAAVCTCAVLGRGVIVNTRASVDHDCVIGDGAHIGPGAVLAGEVQVEAGAFIGSGAVVLPGRRIGADAVVGAGAVVTRDVAAAGVVAGNPARPHSKA</sequence>
<dbReference type="RefSeq" id="WP_255913161.1">
    <property type="nucleotide sequence ID" value="NZ_JANFQO010000005.1"/>
</dbReference>
<dbReference type="PANTHER" id="PTHR43300">
    <property type="entry name" value="ACETYLTRANSFERASE"/>
    <property type="match status" value="1"/>
</dbReference>
<proteinExistence type="inferred from homology"/>
<accession>A0ABT1QQ64</accession>
<protein>
    <submittedName>
        <fullName evidence="2">Acetyltransferase</fullName>
    </submittedName>
</protein>
<reference evidence="2" key="1">
    <citation type="submission" date="2022-07" db="EMBL/GenBank/DDBJ databases">
        <title>Tahibacter sp., a new gammaproteobacterium isolated from the silt sample collected at pig farm.</title>
        <authorList>
            <person name="Chen H."/>
        </authorList>
    </citation>
    <scope>NUCLEOTIDE SEQUENCE</scope>
    <source>
        <strain evidence="2">P2K</strain>
    </source>
</reference>
<evidence type="ECO:0000313" key="2">
    <source>
        <dbReference type="EMBL" id="MCQ4164412.1"/>
    </source>
</evidence>
<dbReference type="EMBL" id="JANFQO010000005">
    <property type="protein sequence ID" value="MCQ4164412.1"/>
    <property type="molecule type" value="Genomic_DNA"/>
</dbReference>
<dbReference type="InterPro" id="IPR050179">
    <property type="entry name" value="Trans_hexapeptide_repeat"/>
</dbReference>
<dbReference type="InterPro" id="IPR011004">
    <property type="entry name" value="Trimer_LpxA-like_sf"/>
</dbReference>
<comment type="similarity">
    <text evidence="1">Belongs to the transferase hexapeptide repeat family.</text>
</comment>
<dbReference type="Proteomes" id="UP001165498">
    <property type="component" value="Unassembled WGS sequence"/>
</dbReference>
<dbReference type="InterPro" id="IPR001451">
    <property type="entry name" value="Hexapep"/>
</dbReference>
<organism evidence="2 3">
    <name type="scientific">Tahibacter harae</name>
    <dbReference type="NCBI Taxonomy" id="2963937"/>
    <lineage>
        <taxon>Bacteria</taxon>
        <taxon>Pseudomonadati</taxon>
        <taxon>Pseudomonadota</taxon>
        <taxon>Gammaproteobacteria</taxon>
        <taxon>Lysobacterales</taxon>
        <taxon>Rhodanobacteraceae</taxon>
        <taxon>Tahibacter</taxon>
    </lineage>
</organism>
<evidence type="ECO:0000256" key="1">
    <source>
        <dbReference type="ARBA" id="ARBA00007274"/>
    </source>
</evidence>
<name>A0ABT1QQ64_9GAMM</name>
<keyword evidence="3" id="KW-1185">Reference proteome</keyword>
<evidence type="ECO:0000313" key="3">
    <source>
        <dbReference type="Proteomes" id="UP001165498"/>
    </source>
</evidence>
<dbReference type="Pfam" id="PF00132">
    <property type="entry name" value="Hexapep"/>
    <property type="match status" value="2"/>
</dbReference>
<dbReference type="SUPFAM" id="SSF51161">
    <property type="entry name" value="Trimeric LpxA-like enzymes"/>
    <property type="match status" value="1"/>
</dbReference>
<dbReference type="PANTHER" id="PTHR43300:SF7">
    <property type="entry name" value="UDP-N-ACETYLBACILLOSAMINE N-ACETYLTRANSFERASE"/>
    <property type="match status" value="1"/>
</dbReference>
<dbReference type="InterPro" id="IPR020019">
    <property type="entry name" value="AcTrfase_PglD-like"/>
</dbReference>
<dbReference type="NCBIfam" id="TIGR03570">
    <property type="entry name" value="NeuD_NnaD"/>
    <property type="match status" value="1"/>
</dbReference>
<dbReference type="Gene3D" id="3.40.50.20">
    <property type="match status" value="1"/>
</dbReference>